<evidence type="ECO:0008006" key="3">
    <source>
        <dbReference type="Google" id="ProtNLM"/>
    </source>
</evidence>
<organism evidence="1 2">
    <name type="scientific">Isoptericola dokdonensis DS-3</name>
    <dbReference type="NCBI Taxonomy" id="1300344"/>
    <lineage>
        <taxon>Bacteria</taxon>
        <taxon>Bacillati</taxon>
        <taxon>Actinomycetota</taxon>
        <taxon>Actinomycetes</taxon>
        <taxon>Micrococcales</taxon>
        <taxon>Promicromonosporaceae</taxon>
        <taxon>Isoptericola</taxon>
    </lineage>
</organism>
<dbReference type="EMBL" id="CP014209">
    <property type="protein sequence ID" value="ANC32725.1"/>
    <property type="molecule type" value="Genomic_DNA"/>
</dbReference>
<dbReference type="Proteomes" id="UP000076794">
    <property type="component" value="Chromosome"/>
</dbReference>
<keyword evidence="2" id="KW-1185">Reference proteome</keyword>
<accession>A0A161I3L2</accession>
<name>A0A161I3L2_9MICO</name>
<sequence>MRRHAYVLAADPHFLTASIRSYYDRVDRIVVSYDATSTSWTGTPLPVEQCLAAIRALDVDGRCVLAPGSFADLDRDPLTNDTRQRQVALDQASEGADWVVQLDTDEVLARPETFFAALDHTEEAAADGLDYPARWLYTRAGADRFLESSTRFGRPVASFPGPLAVRAGTTLTLSRQADVPLYRVDLRPWNTDPHHPRTAVVHEVVPLEAAVLHYSWVRPPEIMRRKFAWSGHAAEYTRRGVYERWESFSRRPRLAALTSPLRSDDWFRVGRVPDAATDVP</sequence>
<dbReference type="STRING" id="1300344.I598_3215"/>
<protein>
    <recommendedName>
        <fullName evidence="3">Glycosyl transferase family 2</fullName>
    </recommendedName>
</protein>
<dbReference type="KEGG" id="ido:I598_3215"/>
<dbReference type="RefSeq" id="WP_068204087.1">
    <property type="nucleotide sequence ID" value="NZ_CP014209.1"/>
</dbReference>
<proteinExistence type="predicted"/>
<dbReference type="AlphaFoldDB" id="A0A161I3L2"/>
<evidence type="ECO:0000313" key="1">
    <source>
        <dbReference type="EMBL" id="ANC32725.1"/>
    </source>
</evidence>
<reference evidence="1 2" key="1">
    <citation type="submission" date="2016-01" db="EMBL/GenBank/DDBJ databases">
        <title>Complete genome sequence of a soil Actinobacterium, Isoptericola dokdonensis DS-3.</title>
        <authorList>
            <person name="Kwon S.-K."/>
            <person name="Kim J.F."/>
        </authorList>
    </citation>
    <scope>NUCLEOTIDE SEQUENCE [LARGE SCALE GENOMIC DNA]</scope>
    <source>
        <strain evidence="1 2">DS-3</strain>
    </source>
</reference>
<dbReference type="PATRIC" id="fig|1300344.3.peg.3234"/>
<gene>
    <name evidence="1" type="ORF">I598_3215</name>
</gene>
<evidence type="ECO:0000313" key="2">
    <source>
        <dbReference type="Proteomes" id="UP000076794"/>
    </source>
</evidence>